<dbReference type="PANTHER" id="PTHR37534:SF17">
    <property type="entry name" value="ZN(2)-C6 FUNGAL-TYPE DOMAIN-CONTAINING PROTEIN"/>
    <property type="match status" value="1"/>
</dbReference>
<keyword evidence="2" id="KW-0539">Nucleus</keyword>
<dbReference type="GO" id="GO:0005634">
    <property type="term" value="C:nucleus"/>
    <property type="evidence" value="ECO:0007669"/>
    <property type="project" value="UniProtKB-SubCell"/>
</dbReference>
<dbReference type="EMBL" id="KN847537">
    <property type="protein sequence ID" value="KIW05688.1"/>
    <property type="molecule type" value="Genomic_DNA"/>
</dbReference>
<keyword evidence="5" id="KW-1185">Reference proteome</keyword>
<dbReference type="STRING" id="253628.A0A0D2AFE4"/>
<organism evidence="4 5">
    <name type="scientific">Verruconis gallopava</name>
    <dbReference type="NCBI Taxonomy" id="253628"/>
    <lineage>
        <taxon>Eukaryota</taxon>
        <taxon>Fungi</taxon>
        <taxon>Dikarya</taxon>
        <taxon>Ascomycota</taxon>
        <taxon>Pezizomycotina</taxon>
        <taxon>Dothideomycetes</taxon>
        <taxon>Pleosporomycetidae</taxon>
        <taxon>Venturiales</taxon>
        <taxon>Sympoventuriaceae</taxon>
        <taxon>Verruconis</taxon>
    </lineage>
</organism>
<accession>A0A0D2AFE4</accession>
<gene>
    <name evidence="4" type="ORF">PV09_03550</name>
</gene>
<dbReference type="GO" id="GO:0008270">
    <property type="term" value="F:zinc ion binding"/>
    <property type="evidence" value="ECO:0007669"/>
    <property type="project" value="InterPro"/>
</dbReference>
<dbReference type="SUPFAM" id="SSF57701">
    <property type="entry name" value="Zn2/Cys6 DNA-binding domain"/>
    <property type="match status" value="1"/>
</dbReference>
<feature type="domain" description="Zn(2)-C6 fungal-type" evidence="3">
    <location>
        <begin position="8"/>
        <end position="37"/>
    </location>
</feature>
<evidence type="ECO:0000313" key="4">
    <source>
        <dbReference type="EMBL" id="KIW05688.1"/>
    </source>
</evidence>
<evidence type="ECO:0000313" key="5">
    <source>
        <dbReference type="Proteomes" id="UP000053259"/>
    </source>
</evidence>
<dbReference type="HOGENOM" id="CLU_031387_1_0_1"/>
<reference evidence="4 5" key="1">
    <citation type="submission" date="2015-01" db="EMBL/GenBank/DDBJ databases">
        <title>The Genome Sequence of Ochroconis gallopava CBS43764.</title>
        <authorList>
            <consortium name="The Broad Institute Genomics Platform"/>
            <person name="Cuomo C."/>
            <person name="de Hoog S."/>
            <person name="Gorbushina A."/>
            <person name="Stielow B."/>
            <person name="Teixiera M."/>
            <person name="Abouelleil A."/>
            <person name="Chapman S.B."/>
            <person name="Priest M."/>
            <person name="Young S.K."/>
            <person name="Wortman J."/>
            <person name="Nusbaum C."/>
            <person name="Birren B."/>
        </authorList>
    </citation>
    <scope>NUCLEOTIDE SEQUENCE [LARGE SCALE GENOMIC DNA]</scope>
    <source>
        <strain evidence="4 5">CBS 43764</strain>
    </source>
</reference>
<dbReference type="PROSITE" id="PS00463">
    <property type="entry name" value="ZN2_CY6_FUNGAL_1"/>
    <property type="match status" value="1"/>
</dbReference>
<dbReference type="OrthoDB" id="3944556at2759"/>
<proteinExistence type="predicted"/>
<dbReference type="InterPro" id="IPR001138">
    <property type="entry name" value="Zn2Cys6_DnaBD"/>
</dbReference>
<dbReference type="InParanoid" id="A0A0D2AFE4"/>
<dbReference type="GeneID" id="27311523"/>
<dbReference type="Pfam" id="PF00172">
    <property type="entry name" value="Zn_clus"/>
    <property type="match status" value="1"/>
</dbReference>
<dbReference type="PANTHER" id="PTHR37534">
    <property type="entry name" value="TRANSCRIPTIONAL ACTIVATOR PROTEIN UGA3"/>
    <property type="match status" value="1"/>
</dbReference>
<dbReference type="Pfam" id="PF11951">
    <property type="entry name" value="Fungal_trans_2"/>
    <property type="match status" value="2"/>
</dbReference>
<dbReference type="GO" id="GO:0045944">
    <property type="term" value="P:positive regulation of transcription by RNA polymerase II"/>
    <property type="evidence" value="ECO:0007669"/>
    <property type="project" value="TreeGrafter"/>
</dbReference>
<protein>
    <recommendedName>
        <fullName evidence="3">Zn(2)-C6 fungal-type domain-containing protein</fullName>
    </recommendedName>
</protein>
<dbReference type="RefSeq" id="XP_016215557.1">
    <property type="nucleotide sequence ID" value="XM_016356764.1"/>
</dbReference>
<dbReference type="VEuPathDB" id="FungiDB:PV09_03550"/>
<dbReference type="AlphaFoldDB" id="A0A0D2AFE4"/>
<dbReference type="GO" id="GO:0000981">
    <property type="term" value="F:DNA-binding transcription factor activity, RNA polymerase II-specific"/>
    <property type="evidence" value="ECO:0007669"/>
    <property type="project" value="InterPro"/>
</dbReference>
<dbReference type="Proteomes" id="UP000053259">
    <property type="component" value="Unassembled WGS sequence"/>
</dbReference>
<comment type="subcellular location">
    <subcellularLocation>
        <location evidence="1">Nucleus</location>
    </subcellularLocation>
</comment>
<evidence type="ECO:0000259" key="3">
    <source>
        <dbReference type="PROSITE" id="PS50048"/>
    </source>
</evidence>
<dbReference type="PROSITE" id="PS50048">
    <property type="entry name" value="ZN2_CY6_FUNGAL_2"/>
    <property type="match status" value="1"/>
</dbReference>
<dbReference type="InterPro" id="IPR021858">
    <property type="entry name" value="Fun_TF"/>
</dbReference>
<name>A0A0D2AFE4_9PEZI</name>
<sequence>MKRPKVKGCYECSRRRIDCDRAEPECRKCQTKGLKCSGLGIRYRFNGVQGPKRRAAPSMASRADQSACRMPLPQEVPCSHNSGTRIHERRHSGSETTALYPCHRADWTGENQCEECRPGISEGRSDLAYDKDVSDFEDASQRLDGRPRTTPLFETLDHLDAPTRELLSYFSLHVASKMAVIDQGFNGFRDLVLPLAEHDLLVRRAVLVASNQHLSLRTGGLIKPCKRLYSEVVQGLIAQSHFISRAASQFETSLVAILLLLTTEMIIGGEQFGVIYETLRRLLCAGAGRFTFADTDLGRFLKIQTSRFQLSAESLLNEVEGALFLSSQAEKCLEFLDFCLSLHPEHKDVISDLQNMIRQACRIYVHRALANPPAESMAHLVEQFKRTAERIERKELGQHVLTWSYFVVAAESSNAEHRRYFVERINDLHRFTGFHNTIRGLRQLEGIWNMQSSTRWTALLGGPAQVLIM</sequence>
<dbReference type="GO" id="GO:0000976">
    <property type="term" value="F:transcription cis-regulatory region binding"/>
    <property type="evidence" value="ECO:0007669"/>
    <property type="project" value="TreeGrafter"/>
</dbReference>
<evidence type="ECO:0000256" key="2">
    <source>
        <dbReference type="ARBA" id="ARBA00023242"/>
    </source>
</evidence>
<dbReference type="InterPro" id="IPR036864">
    <property type="entry name" value="Zn2-C6_fun-type_DNA-bd_sf"/>
</dbReference>
<evidence type="ECO:0000256" key="1">
    <source>
        <dbReference type="ARBA" id="ARBA00004123"/>
    </source>
</evidence>